<dbReference type="RefSeq" id="WP_160554797.1">
    <property type="nucleotide sequence ID" value="NZ_CP047650.1"/>
</dbReference>
<gene>
    <name evidence="1" type="ORF">GT347_25155</name>
</gene>
<dbReference type="PANTHER" id="PTHR36152">
    <property type="entry name" value="CYTOPLASMIC PROTEIN-RELATED"/>
    <property type="match status" value="1"/>
</dbReference>
<evidence type="ECO:0008006" key="3">
    <source>
        <dbReference type="Google" id="ProtNLM"/>
    </source>
</evidence>
<dbReference type="Pfam" id="PF05638">
    <property type="entry name" value="T6SS_HCP"/>
    <property type="match status" value="1"/>
</dbReference>
<reference evidence="1 2" key="1">
    <citation type="submission" date="2020-01" db="EMBL/GenBank/DDBJ databases">
        <title>Genome sequencing of strain KACC 21265.</title>
        <authorList>
            <person name="Heo J."/>
            <person name="Kim S.-J."/>
            <person name="Kim J.-S."/>
            <person name="Hong S.-B."/>
            <person name="Kwon S.-W."/>
        </authorList>
    </citation>
    <scope>NUCLEOTIDE SEQUENCE [LARGE SCALE GENOMIC DNA]</scope>
    <source>
        <strain evidence="1 2">KACC 21265</strain>
    </source>
</reference>
<dbReference type="KEGG" id="xyk:GT347_25155"/>
<sequence>MPGNAFIKFEKLDGGTAPGESLQPGHLGSGGWIEISDWGWDVEAEASHLKGTGAAVGKPTPGVLNFTHYYDKSSPVLMQFIVRGTHFKSCTIDMLKQTGGDQPELYFQLSAKDVFITKVSSKGGEDGAVSQDVEMVFKQVSIGYKRQKNNGTLDTALFFRWNIAEMTQETPDIKLTIK</sequence>
<dbReference type="InterPro" id="IPR008514">
    <property type="entry name" value="T6SS_Hcp"/>
</dbReference>
<evidence type="ECO:0000313" key="1">
    <source>
        <dbReference type="EMBL" id="QHJ00988.1"/>
    </source>
</evidence>
<dbReference type="Proteomes" id="UP000464787">
    <property type="component" value="Chromosome"/>
</dbReference>
<dbReference type="AlphaFoldDB" id="A0A857JBC7"/>
<organism evidence="1 2">
    <name type="scientific">Xylophilus rhododendri</name>
    <dbReference type="NCBI Taxonomy" id="2697032"/>
    <lineage>
        <taxon>Bacteria</taxon>
        <taxon>Pseudomonadati</taxon>
        <taxon>Pseudomonadota</taxon>
        <taxon>Betaproteobacteria</taxon>
        <taxon>Burkholderiales</taxon>
        <taxon>Xylophilus</taxon>
    </lineage>
</organism>
<dbReference type="SUPFAM" id="SSF141452">
    <property type="entry name" value="Hcp1-like"/>
    <property type="match status" value="1"/>
</dbReference>
<proteinExistence type="predicted"/>
<protein>
    <recommendedName>
        <fullName evidence="3">Type VI secretion system tube protein Hcp</fullName>
    </recommendedName>
</protein>
<dbReference type="PANTHER" id="PTHR36152:SF1">
    <property type="entry name" value="UBIQUITIN-LIKE DOMAIN-CONTAINING PROTEIN"/>
    <property type="match status" value="1"/>
</dbReference>
<dbReference type="InterPro" id="IPR036624">
    <property type="entry name" value="Hcp1-lik_sf"/>
</dbReference>
<name>A0A857JBC7_9BURK</name>
<dbReference type="EMBL" id="CP047650">
    <property type="protein sequence ID" value="QHJ00988.1"/>
    <property type="molecule type" value="Genomic_DNA"/>
</dbReference>
<keyword evidence="2" id="KW-1185">Reference proteome</keyword>
<dbReference type="InterPro" id="IPR053165">
    <property type="entry name" value="HSI-I_assembly_Hcp1"/>
</dbReference>
<evidence type="ECO:0000313" key="2">
    <source>
        <dbReference type="Proteomes" id="UP000464787"/>
    </source>
</evidence>
<dbReference type="Gene3D" id="2.30.110.20">
    <property type="entry name" value="Hcp1-like"/>
    <property type="match status" value="1"/>
</dbReference>
<accession>A0A857JBC7</accession>